<feature type="transmembrane region" description="Helical" evidence="2">
    <location>
        <begin position="176"/>
        <end position="196"/>
    </location>
</feature>
<evidence type="ECO:0000313" key="4">
    <source>
        <dbReference type="EMBL" id="HIX46250.1"/>
    </source>
</evidence>
<dbReference type="InterPro" id="IPR003675">
    <property type="entry name" value="Rce1/LyrA-like_dom"/>
</dbReference>
<feature type="transmembrane region" description="Helical" evidence="2">
    <location>
        <begin position="45"/>
        <end position="65"/>
    </location>
</feature>
<proteinExistence type="predicted"/>
<evidence type="ECO:0000313" key="5">
    <source>
        <dbReference type="Proteomes" id="UP000824249"/>
    </source>
</evidence>
<reference evidence="4" key="2">
    <citation type="submission" date="2021-04" db="EMBL/GenBank/DDBJ databases">
        <authorList>
            <person name="Gilroy R."/>
        </authorList>
    </citation>
    <scope>NUCLEOTIDE SEQUENCE</scope>
    <source>
        <strain evidence="4">26628</strain>
    </source>
</reference>
<feature type="transmembrane region" description="Helical" evidence="2">
    <location>
        <begin position="154"/>
        <end position="170"/>
    </location>
</feature>
<dbReference type="GO" id="GO:0008237">
    <property type="term" value="F:metallopeptidase activity"/>
    <property type="evidence" value="ECO:0007669"/>
    <property type="project" value="UniProtKB-KW"/>
</dbReference>
<feature type="compositionally biased region" description="Low complexity" evidence="1">
    <location>
        <begin position="295"/>
        <end position="313"/>
    </location>
</feature>
<dbReference type="GO" id="GO:0004175">
    <property type="term" value="F:endopeptidase activity"/>
    <property type="evidence" value="ECO:0007669"/>
    <property type="project" value="UniProtKB-ARBA"/>
</dbReference>
<accession>A0A9D1VSL4</accession>
<evidence type="ECO:0000259" key="3">
    <source>
        <dbReference type="Pfam" id="PF02517"/>
    </source>
</evidence>
<feature type="domain" description="CAAX prenyl protease 2/Lysostaphin resistance protein A-like" evidence="3">
    <location>
        <begin position="116"/>
        <end position="216"/>
    </location>
</feature>
<evidence type="ECO:0000256" key="1">
    <source>
        <dbReference type="SAM" id="MobiDB-lite"/>
    </source>
</evidence>
<keyword evidence="4" id="KW-0482">Metalloprotease</keyword>
<feature type="transmembrane region" description="Helical" evidence="2">
    <location>
        <begin position="203"/>
        <end position="221"/>
    </location>
</feature>
<organism evidence="4 5">
    <name type="scientific">Candidatus Borkfalkia faecigallinarum</name>
    <dbReference type="NCBI Taxonomy" id="2838509"/>
    <lineage>
        <taxon>Bacteria</taxon>
        <taxon>Bacillati</taxon>
        <taxon>Bacillota</taxon>
        <taxon>Clostridia</taxon>
        <taxon>Christensenellales</taxon>
        <taxon>Christensenellaceae</taxon>
        <taxon>Candidatus Borkfalkia</taxon>
    </lineage>
</organism>
<feature type="transmembrane region" description="Helical" evidence="2">
    <location>
        <begin position="12"/>
        <end position="33"/>
    </location>
</feature>
<feature type="transmembrane region" description="Helical" evidence="2">
    <location>
        <begin position="241"/>
        <end position="260"/>
    </location>
</feature>
<feature type="transmembrane region" description="Helical" evidence="2">
    <location>
        <begin position="85"/>
        <end position="105"/>
    </location>
</feature>
<dbReference type="Pfam" id="PF02517">
    <property type="entry name" value="Rce1-like"/>
    <property type="match status" value="1"/>
</dbReference>
<dbReference type="AlphaFoldDB" id="A0A9D1VSL4"/>
<dbReference type="EMBL" id="DXFD01000014">
    <property type="protein sequence ID" value="HIX46250.1"/>
    <property type="molecule type" value="Genomic_DNA"/>
</dbReference>
<feature type="region of interest" description="Disordered" evidence="1">
    <location>
        <begin position="273"/>
        <end position="333"/>
    </location>
</feature>
<dbReference type="Proteomes" id="UP000824249">
    <property type="component" value="Unassembled WGS sequence"/>
</dbReference>
<protein>
    <submittedName>
        <fullName evidence="4">CPBP family intramembrane metalloprotease</fullName>
        <ecNumber evidence="4">3.4.24.-</ecNumber>
    </submittedName>
</protein>
<feature type="transmembrane region" description="Helical" evidence="2">
    <location>
        <begin position="117"/>
        <end position="142"/>
    </location>
</feature>
<keyword evidence="2" id="KW-0812">Transmembrane</keyword>
<keyword evidence="2" id="KW-1133">Transmembrane helix</keyword>
<name>A0A9D1VSL4_9FIRM</name>
<dbReference type="EC" id="3.4.24.-" evidence="4"/>
<keyword evidence="2" id="KW-0472">Membrane</keyword>
<evidence type="ECO:0000256" key="2">
    <source>
        <dbReference type="SAM" id="Phobius"/>
    </source>
</evidence>
<dbReference type="GO" id="GO:0080120">
    <property type="term" value="P:CAAX-box protein maturation"/>
    <property type="evidence" value="ECO:0007669"/>
    <property type="project" value="UniProtKB-ARBA"/>
</dbReference>
<sequence>MKERMLYMRREPASSAVVIYLLAAGLALLPTRWLGELFFPDRANYAYMLGVGVLRLVFFGVVALLARQMGVRRVWLPGGSRADRLLCLPALVIAVNNFPLVALFAGTAGVTDPVGALLFAVECIGVGLFEEAAFRALIFPFLLGRTGTGRRGRVIAVLLSSAMFGALHLVNLLGGFSLGVFLQVGYSFLIGCMLAVCMFRGAGALYCAFVHALFNFGGNLVTGARELGFGSFADIWCTEEVILTAVVGVAAIAYFVWALLTARPTAADRFAVFPPEPGTQAPSGQAPKDASAQVPPEAGSPSSPEAEPTSFEAGLQAPPEGGMAEKRTKNKRK</sequence>
<keyword evidence="4" id="KW-0378">Hydrolase</keyword>
<comment type="caution">
    <text evidence="4">The sequence shown here is derived from an EMBL/GenBank/DDBJ whole genome shotgun (WGS) entry which is preliminary data.</text>
</comment>
<reference evidence="4" key="1">
    <citation type="journal article" date="2021" name="PeerJ">
        <title>Extensive microbial diversity within the chicken gut microbiome revealed by metagenomics and culture.</title>
        <authorList>
            <person name="Gilroy R."/>
            <person name="Ravi A."/>
            <person name="Getino M."/>
            <person name="Pursley I."/>
            <person name="Horton D.L."/>
            <person name="Alikhan N.F."/>
            <person name="Baker D."/>
            <person name="Gharbi K."/>
            <person name="Hall N."/>
            <person name="Watson M."/>
            <person name="Adriaenssens E.M."/>
            <person name="Foster-Nyarko E."/>
            <person name="Jarju S."/>
            <person name="Secka A."/>
            <person name="Antonio M."/>
            <person name="Oren A."/>
            <person name="Chaudhuri R.R."/>
            <person name="La Ragione R."/>
            <person name="Hildebrand F."/>
            <person name="Pallen M.J."/>
        </authorList>
    </citation>
    <scope>NUCLEOTIDE SEQUENCE</scope>
    <source>
        <strain evidence="4">26628</strain>
    </source>
</reference>
<keyword evidence="4" id="KW-0645">Protease</keyword>
<gene>
    <name evidence="4" type="ORF">H9737_00990</name>
</gene>